<organism evidence="2 3">
    <name type="scientific">Stereum hirsutum (strain FP-91666)</name>
    <name type="common">White-rot fungus</name>
    <dbReference type="NCBI Taxonomy" id="721885"/>
    <lineage>
        <taxon>Eukaryota</taxon>
        <taxon>Fungi</taxon>
        <taxon>Dikarya</taxon>
        <taxon>Basidiomycota</taxon>
        <taxon>Agaricomycotina</taxon>
        <taxon>Agaricomycetes</taxon>
        <taxon>Russulales</taxon>
        <taxon>Stereaceae</taxon>
        <taxon>Stereum</taxon>
    </lineage>
</organism>
<dbReference type="OrthoDB" id="2246127at2759"/>
<gene>
    <name evidence="2" type="ORF">STEHIDRAFT_31672</name>
</gene>
<dbReference type="AlphaFoldDB" id="R7RZ44"/>
<proteinExistence type="predicted"/>
<dbReference type="RefSeq" id="XP_007311304.1">
    <property type="nucleotide sequence ID" value="XM_007311242.1"/>
</dbReference>
<feature type="non-terminal residue" evidence="2">
    <location>
        <position position="1"/>
    </location>
</feature>
<reference evidence="3" key="1">
    <citation type="journal article" date="2012" name="Science">
        <title>The Paleozoic origin of enzymatic lignin decomposition reconstructed from 31 fungal genomes.</title>
        <authorList>
            <person name="Floudas D."/>
            <person name="Binder M."/>
            <person name="Riley R."/>
            <person name="Barry K."/>
            <person name="Blanchette R.A."/>
            <person name="Henrissat B."/>
            <person name="Martinez A.T."/>
            <person name="Otillar R."/>
            <person name="Spatafora J.W."/>
            <person name="Yadav J.S."/>
            <person name="Aerts A."/>
            <person name="Benoit I."/>
            <person name="Boyd A."/>
            <person name="Carlson A."/>
            <person name="Copeland A."/>
            <person name="Coutinho P.M."/>
            <person name="de Vries R.P."/>
            <person name="Ferreira P."/>
            <person name="Findley K."/>
            <person name="Foster B."/>
            <person name="Gaskell J."/>
            <person name="Glotzer D."/>
            <person name="Gorecki P."/>
            <person name="Heitman J."/>
            <person name="Hesse C."/>
            <person name="Hori C."/>
            <person name="Igarashi K."/>
            <person name="Jurgens J.A."/>
            <person name="Kallen N."/>
            <person name="Kersten P."/>
            <person name="Kohler A."/>
            <person name="Kuees U."/>
            <person name="Kumar T.K.A."/>
            <person name="Kuo A."/>
            <person name="LaButti K."/>
            <person name="Larrondo L.F."/>
            <person name="Lindquist E."/>
            <person name="Ling A."/>
            <person name="Lombard V."/>
            <person name="Lucas S."/>
            <person name="Lundell T."/>
            <person name="Martin R."/>
            <person name="McLaughlin D.J."/>
            <person name="Morgenstern I."/>
            <person name="Morin E."/>
            <person name="Murat C."/>
            <person name="Nagy L.G."/>
            <person name="Nolan M."/>
            <person name="Ohm R.A."/>
            <person name="Patyshakuliyeva A."/>
            <person name="Rokas A."/>
            <person name="Ruiz-Duenas F.J."/>
            <person name="Sabat G."/>
            <person name="Salamov A."/>
            <person name="Samejima M."/>
            <person name="Schmutz J."/>
            <person name="Slot J.C."/>
            <person name="St John F."/>
            <person name="Stenlid J."/>
            <person name="Sun H."/>
            <person name="Sun S."/>
            <person name="Syed K."/>
            <person name="Tsang A."/>
            <person name="Wiebenga A."/>
            <person name="Young D."/>
            <person name="Pisabarro A."/>
            <person name="Eastwood D.C."/>
            <person name="Martin F."/>
            <person name="Cullen D."/>
            <person name="Grigoriev I.V."/>
            <person name="Hibbett D.S."/>
        </authorList>
    </citation>
    <scope>NUCLEOTIDE SEQUENCE [LARGE SCALE GENOMIC DNA]</scope>
    <source>
        <strain evidence="3">FP-91666</strain>
    </source>
</reference>
<dbReference type="GeneID" id="18804446"/>
<accession>R7RZ44</accession>
<feature type="non-terminal residue" evidence="2">
    <location>
        <position position="1025"/>
    </location>
</feature>
<evidence type="ECO:0000256" key="1">
    <source>
        <dbReference type="SAM" id="MobiDB-lite"/>
    </source>
</evidence>
<evidence type="ECO:0000313" key="3">
    <source>
        <dbReference type="Proteomes" id="UP000053927"/>
    </source>
</evidence>
<dbReference type="Proteomes" id="UP000053927">
    <property type="component" value="Unassembled WGS sequence"/>
</dbReference>
<name>R7RZ44_STEHR</name>
<dbReference type="eggNOG" id="ENOG502SBYH">
    <property type="taxonomic scope" value="Eukaryota"/>
</dbReference>
<feature type="region of interest" description="Disordered" evidence="1">
    <location>
        <begin position="400"/>
        <end position="431"/>
    </location>
</feature>
<dbReference type="KEGG" id="shs:STEHIDRAFT_31672"/>
<protein>
    <submittedName>
        <fullName evidence="2">Uncharacterized protein</fullName>
    </submittedName>
</protein>
<dbReference type="OMA" id="TYQLHFL"/>
<keyword evidence="3" id="KW-1185">Reference proteome</keyword>
<dbReference type="EMBL" id="JH687403">
    <property type="protein sequence ID" value="EIM79587.1"/>
    <property type="molecule type" value="Genomic_DNA"/>
</dbReference>
<evidence type="ECO:0000313" key="2">
    <source>
        <dbReference type="EMBL" id="EIM79587.1"/>
    </source>
</evidence>
<sequence length="1025" mass="115692">RQRPRGDETPPELERHWFPWKSKITCTLDILMHLPRSVFSQRQLDLFLWLLKINDVEDVPSVKSIQSFNALLQGMCGIDSIPYKGALGHNYYVNSLAQIIAQEMANPLVRPHLYFYPERSIGRSLSEARQAERWLSELPDDQLTPMARFRDGDYFIHEPAMLTDGRFCMPVRWFTKAETGPHLLYAKCWELRPVSSETSSGWRVIKHKNYEVPARMFLKNLPTLSMDAATYGVPAPEHILDIYDPETETLSPWSLTDPTAGNRWRALSKGHRVLAFPIWMYCDDTSGNVSKKWNEHNSFLFTPAGLPRSETHKEFNIHFLSTSNIAPPLEMLDGILDQLEEAQHDGIWAWDSDENAPVLMIPCVLALLGDNPMQSEFAAHIGLRGKYFCRACWVKGSDATADADPSARGRAADGDGAQSQHGTKSKGRRRKVVESMAGMMSRVKEFIKVGKPRRKEDTTKTLNSMFKEASTLDTKTKVQQMRTNSGVKDTYQLHFLEKLFGSYKNKRGTSDKQAALDAEIKNLPANITSPVWRIKGLDPHQDTPVEILHVILLGFVKYFWRDLVQNQLKKRPEKKELLATRLTSLNVSGLNISSLAGHTLVQYSGSLTGRDFRAIAQAAPFVIYDLVSPDCLATWVSLSKLIPLVWQPEIEDIDVHAKLLETEIEQFLLCTARWTCRWFNKPKFHILVHLPDHIRRFGPAILFATEAFESFNAVIRAKSVHSNRLSPSRDIAAAFAQGNRIRHLLSGGYFISRSTKESAGLDTPLESLTLSNSRRAPTTKSHFSFDQSKWQHVGPGPKSLVSMPNTVTHTAAPHHAASILLSHSTPETAHHTLFDHSHFTFKTSESVYLHNGDHCCIGSFVIVRRSHTLGETYVGRVCEIVQMKGSPCDFAQTPDGILVQATDTSRSSSSYGMPQLHLLQQFDFVPLDSILCTVNTQHNCVANACTVASTRSVYQERSLTTLKKDQVVHKGQADDWILNTAQMRDAYHLQRFRIHSVCLDQERIVEASVGREIAAQKHARRTVTT</sequence>
<dbReference type="PANTHER" id="PTHR31912:SF34">
    <property type="entry name" value="NOTOCHORD-RELATED PROTEIN"/>
    <property type="match status" value="1"/>
</dbReference>
<dbReference type="PANTHER" id="PTHR31912">
    <property type="entry name" value="IP13529P"/>
    <property type="match status" value="1"/>
</dbReference>